<feature type="transmembrane region" description="Helical" evidence="5">
    <location>
        <begin position="109"/>
        <end position="129"/>
    </location>
</feature>
<evidence type="ECO:0000256" key="1">
    <source>
        <dbReference type="ARBA" id="ARBA00004141"/>
    </source>
</evidence>
<keyword evidence="2 5" id="KW-0812">Transmembrane</keyword>
<evidence type="ECO:0000256" key="5">
    <source>
        <dbReference type="SAM" id="Phobius"/>
    </source>
</evidence>
<organism evidence="7 8">
    <name type="scientific">Stagnimonas aquatica</name>
    <dbReference type="NCBI Taxonomy" id="2689987"/>
    <lineage>
        <taxon>Bacteria</taxon>
        <taxon>Pseudomonadati</taxon>
        <taxon>Pseudomonadota</taxon>
        <taxon>Gammaproteobacteria</taxon>
        <taxon>Nevskiales</taxon>
        <taxon>Nevskiaceae</taxon>
        <taxon>Stagnimonas</taxon>
    </lineage>
</organism>
<dbReference type="InParanoid" id="A0A3N0VHH7"/>
<dbReference type="PANTHER" id="PTHR37422">
    <property type="entry name" value="TEICHURONIC ACID BIOSYNTHESIS PROTEIN TUAE"/>
    <property type="match status" value="1"/>
</dbReference>
<keyword evidence="4 5" id="KW-0472">Membrane</keyword>
<evidence type="ECO:0000259" key="6">
    <source>
        <dbReference type="Pfam" id="PF04932"/>
    </source>
</evidence>
<dbReference type="InterPro" id="IPR051533">
    <property type="entry name" value="WaaL-like"/>
</dbReference>
<evidence type="ECO:0000313" key="7">
    <source>
        <dbReference type="EMBL" id="ROH91668.1"/>
    </source>
</evidence>
<feature type="transmembrane region" description="Helical" evidence="5">
    <location>
        <begin position="378"/>
        <end position="400"/>
    </location>
</feature>
<protein>
    <submittedName>
        <fullName evidence="7">O-antigen ligase domain-containing protein</fullName>
    </submittedName>
</protein>
<keyword evidence="7" id="KW-0436">Ligase</keyword>
<feature type="transmembrane region" description="Helical" evidence="5">
    <location>
        <begin position="210"/>
        <end position="233"/>
    </location>
</feature>
<dbReference type="GO" id="GO:0016020">
    <property type="term" value="C:membrane"/>
    <property type="evidence" value="ECO:0007669"/>
    <property type="project" value="UniProtKB-SubCell"/>
</dbReference>
<comment type="caution">
    <text evidence="7">The sequence shown here is derived from an EMBL/GenBank/DDBJ whole genome shotgun (WGS) entry which is preliminary data.</text>
</comment>
<keyword evidence="8" id="KW-1185">Reference proteome</keyword>
<comment type="subcellular location">
    <subcellularLocation>
        <location evidence="1">Membrane</location>
        <topology evidence="1">Multi-pass membrane protein</topology>
    </subcellularLocation>
</comment>
<sequence length="461" mass="51834">MPIGSSHLPTESTRPQLSRWQASSDHLAQKVKAQREARPIVMILWAGPLLWFIGGERLLLPYFAIAICLFSGGKALLAPGNFKGPVLWLFVLLVMQLLSVLQISTTLRYITFVWDYSIYIGFFFIFSYISLRVNSFGAFVIIVKHMVLMLAACHLLALTYFVSEWGYSSIIGKILPDQLRNTPMGRNIEFRSMGRKLYFFGLIDDRLSSIFLTSIHYGAATYIITPFSLFLTFSSRGLKLIFWGALFLVSTGVLIYTQSRTAMVLAGVAIPVIFFFYRVRNTALFSRAVFLFSGFLLGAAILGGVIVFWDYLTTSFNAFFIESRASSADQRFEIYSLTWQYFKENPIFGYGTQTSVPGMLIPIGSHNWYFAIFYKHGILAGIPFLLFLGSVLGLLFRSLFVKVPPKHDYRSLVIVLFVTTLGYLALVLTIEPLVDCVHIFLAAILLALSANIGRLAPTRVA</sequence>
<feature type="transmembrane region" description="Helical" evidence="5">
    <location>
        <begin position="136"/>
        <end position="162"/>
    </location>
</feature>
<keyword evidence="3 5" id="KW-1133">Transmembrane helix</keyword>
<dbReference type="PANTHER" id="PTHR37422:SF13">
    <property type="entry name" value="LIPOPOLYSACCHARIDE BIOSYNTHESIS PROTEIN PA4999-RELATED"/>
    <property type="match status" value="1"/>
</dbReference>
<dbReference type="AlphaFoldDB" id="A0A3N0VHH7"/>
<feature type="transmembrane region" description="Helical" evidence="5">
    <location>
        <begin position="288"/>
        <end position="309"/>
    </location>
</feature>
<dbReference type="Pfam" id="PF04932">
    <property type="entry name" value="Wzy_C"/>
    <property type="match status" value="1"/>
</dbReference>
<evidence type="ECO:0000313" key="8">
    <source>
        <dbReference type="Proteomes" id="UP000282106"/>
    </source>
</evidence>
<dbReference type="EMBL" id="RJVO01000002">
    <property type="protein sequence ID" value="ROH91668.1"/>
    <property type="molecule type" value="Genomic_DNA"/>
</dbReference>
<evidence type="ECO:0000256" key="4">
    <source>
        <dbReference type="ARBA" id="ARBA00023136"/>
    </source>
</evidence>
<feature type="domain" description="O-antigen ligase-related" evidence="6">
    <location>
        <begin position="246"/>
        <end position="384"/>
    </location>
</feature>
<evidence type="ECO:0000256" key="3">
    <source>
        <dbReference type="ARBA" id="ARBA00022989"/>
    </source>
</evidence>
<dbReference type="Proteomes" id="UP000282106">
    <property type="component" value="Unassembled WGS sequence"/>
</dbReference>
<proteinExistence type="predicted"/>
<feature type="transmembrane region" description="Helical" evidence="5">
    <location>
        <begin position="262"/>
        <end position="279"/>
    </location>
</feature>
<feature type="transmembrane region" description="Helical" evidence="5">
    <location>
        <begin position="86"/>
        <end position="103"/>
    </location>
</feature>
<dbReference type="RefSeq" id="WP_123210712.1">
    <property type="nucleotide sequence ID" value="NZ_RJVO01000002.1"/>
</dbReference>
<feature type="transmembrane region" description="Helical" evidence="5">
    <location>
        <begin position="59"/>
        <end position="77"/>
    </location>
</feature>
<dbReference type="InterPro" id="IPR007016">
    <property type="entry name" value="O-antigen_ligase-rel_domated"/>
</dbReference>
<accession>A0A3N0VHH7</accession>
<name>A0A3N0VHH7_9GAMM</name>
<gene>
    <name evidence="7" type="ORF">ED208_04570</name>
</gene>
<reference evidence="7 8" key="1">
    <citation type="submission" date="2018-10" db="EMBL/GenBank/DDBJ databases">
        <authorList>
            <person name="Chen W.-M."/>
        </authorList>
    </citation>
    <scope>NUCLEOTIDE SEQUENCE [LARGE SCALE GENOMIC DNA]</scope>
    <source>
        <strain evidence="7 8">THS-13</strain>
    </source>
</reference>
<feature type="transmembrane region" description="Helical" evidence="5">
    <location>
        <begin position="436"/>
        <end position="456"/>
    </location>
</feature>
<feature type="transmembrane region" description="Helical" evidence="5">
    <location>
        <begin position="412"/>
        <end position="430"/>
    </location>
</feature>
<feature type="transmembrane region" description="Helical" evidence="5">
    <location>
        <begin position="240"/>
        <end position="256"/>
    </location>
</feature>
<evidence type="ECO:0000256" key="2">
    <source>
        <dbReference type="ARBA" id="ARBA00022692"/>
    </source>
</evidence>
<dbReference type="GO" id="GO:0016874">
    <property type="term" value="F:ligase activity"/>
    <property type="evidence" value="ECO:0007669"/>
    <property type="project" value="UniProtKB-KW"/>
</dbReference>